<organism evidence="1 2">
    <name type="scientific">Sodiomyces alkalinus (strain CBS 110278 / VKM F-3762 / F11)</name>
    <name type="common">Alkaliphilic filamentous fungus</name>
    <dbReference type="NCBI Taxonomy" id="1314773"/>
    <lineage>
        <taxon>Eukaryota</taxon>
        <taxon>Fungi</taxon>
        <taxon>Dikarya</taxon>
        <taxon>Ascomycota</taxon>
        <taxon>Pezizomycotina</taxon>
        <taxon>Sordariomycetes</taxon>
        <taxon>Hypocreomycetidae</taxon>
        <taxon>Glomerellales</taxon>
        <taxon>Plectosphaerellaceae</taxon>
        <taxon>Sodiomyces</taxon>
    </lineage>
</organism>
<dbReference type="Proteomes" id="UP000272025">
    <property type="component" value="Unassembled WGS sequence"/>
</dbReference>
<gene>
    <name evidence="1" type="ORF">SODALDRAFT_364121</name>
</gene>
<proteinExistence type="predicted"/>
<reference evidence="1 2" key="1">
    <citation type="journal article" date="2018" name="Mol. Ecol.">
        <title>The obligate alkalophilic soda-lake fungus Sodiomyces alkalinus has shifted to a protein diet.</title>
        <authorList>
            <person name="Grum-Grzhimaylo A.A."/>
            <person name="Falkoski D.L."/>
            <person name="van den Heuvel J."/>
            <person name="Valero-Jimenez C.A."/>
            <person name="Min B."/>
            <person name="Choi I.G."/>
            <person name="Lipzen A."/>
            <person name="Daum C.G."/>
            <person name="Aanen D.K."/>
            <person name="Tsang A."/>
            <person name="Henrissat B."/>
            <person name="Bilanenko E.N."/>
            <person name="de Vries R.P."/>
            <person name="van Kan J.A.L."/>
            <person name="Grigoriev I.V."/>
            <person name="Debets A.J.M."/>
        </authorList>
    </citation>
    <scope>NUCLEOTIDE SEQUENCE [LARGE SCALE GENOMIC DNA]</scope>
    <source>
        <strain evidence="1 2">F11</strain>
    </source>
</reference>
<dbReference type="AlphaFoldDB" id="A0A3N2PJD2"/>
<protein>
    <submittedName>
        <fullName evidence="1">Uncharacterized protein</fullName>
    </submittedName>
</protein>
<sequence length="102" mass="11394">MASWAESSTDLVVLLHVTSQAWPQLPASIIFRDEGPWEPAAATECGQRFAAEKKDDFNAYQRFASDMRLDPSRGAAPSYHILFVNQRTWHTLVQASTALGRT</sequence>
<accession>A0A3N2PJD2</accession>
<dbReference type="GeneID" id="39583092"/>
<evidence type="ECO:0000313" key="2">
    <source>
        <dbReference type="Proteomes" id="UP000272025"/>
    </source>
</evidence>
<dbReference type="RefSeq" id="XP_028462431.1">
    <property type="nucleotide sequence ID" value="XM_028614614.1"/>
</dbReference>
<dbReference type="EMBL" id="ML119066">
    <property type="protein sequence ID" value="ROT34625.1"/>
    <property type="molecule type" value="Genomic_DNA"/>
</dbReference>
<keyword evidence="2" id="KW-1185">Reference proteome</keyword>
<name>A0A3N2PJD2_SODAK</name>
<evidence type="ECO:0000313" key="1">
    <source>
        <dbReference type="EMBL" id="ROT34625.1"/>
    </source>
</evidence>